<dbReference type="EMBL" id="JANPWB010000013">
    <property type="protein sequence ID" value="KAJ1109793.1"/>
    <property type="molecule type" value="Genomic_DNA"/>
</dbReference>
<evidence type="ECO:0000313" key="1">
    <source>
        <dbReference type="EMBL" id="KAJ1109793.1"/>
    </source>
</evidence>
<keyword evidence="2" id="KW-1185">Reference proteome</keyword>
<protein>
    <submittedName>
        <fullName evidence="1">Uncharacterized protein</fullName>
    </submittedName>
</protein>
<evidence type="ECO:0000313" key="2">
    <source>
        <dbReference type="Proteomes" id="UP001066276"/>
    </source>
</evidence>
<proteinExistence type="predicted"/>
<dbReference type="AlphaFoldDB" id="A0AAV7N1A1"/>
<sequence length="68" mass="7796">MASSLTLPKRATEFESTYLTSNAQWKYEKQCKLECHLVTLRANGFSVLLVNKEAQMNSLKDLSRSTRK</sequence>
<name>A0AAV7N1A1_PLEWA</name>
<reference evidence="1" key="1">
    <citation type="journal article" date="2022" name="bioRxiv">
        <title>Sequencing and chromosome-scale assembly of the giantPleurodeles waltlgenome.</title>
        <authorList>
            <person name="Brown T."/>
            <person name="Elewa A."/>
            <person name="Iarovenko S."/>
            <person name="Subramanian E."/>
            <person name="Araus A.J."/>
            <person name="Petzold A."/>
            <person name="Susuki M."/>
            <person name="Suzuki K.-i.T."/>
            <person name="Hayashi T."/>
            <person name="Toyoda A."/>
            <person name="Oliveira C."/>
            <person name="Osipova E."/>
            <person name="Leigh N.D."/>
            <person name="Simon A."/>
            <person name="Yun M.H."/>
        </authorList>
    </citation>
    <scope>NUCLEOTIDE SEQUENCE</scope>
    <source>
        <strain evidence="1">20211129_DDA</strain>
        <tissue evidence="1">Liver</tissue>
    </source>
</reference>
<gene>
    <name evidence="1" type="ORF">NDU88_007151</name>
</gene>
<accession>A0AAV7N1A1</accession>
<organism evidence="1 2">
    <name type="scientific">Pleurodeles waltl</name>
    <name type="common">Iberian ribbed newt</name>
    <dbReference type="NCBI Taxonomy" id="8319"/>
    <lineage>
        <taxon>Eukaryota</taxon>
        <taxon>Metazoa</taxon>
        <taxon>Chordata</taxon>
        <taxon>Craniata</taxon>
        <taxon>Vertebrata</taxon>
        <taxon>Euteleostomi</taxon>
        <taxon>Amphibia</taxon>
        <taxon>Batrachia</taxon>
        <taxon>Caudata</taxon>
        <taxon>Salamandroidea</taxon>
        <taxon>Salamandridae</taxon>
        <taxon>Pleurodelinae</taxon>
        <taxon>Pleurodeles</taxon>
    </lineage>
</organism>
<comment type="caution">
    <text evidence="1">The sequence shown here is derived from an EMBL/GenBank/DDBJ whole genome shotgun (WGS) entry which is preliminary data.</text>
</comment>
<dbReference type="Proteomes" id="UP001066276">
    <property type="component" value="Chromosome 9"/>
</dbReference>